<dbReference type="InterPro" id="IPR020539">
    <property type="entry name" value="RNase_P_CS"/>
</dbReference>
<dbReference type="Pfam" id="PF00825">
    <property type="entry name" value="Ribonuclease_P"/>
    <property type="match status" value="1"/>
</dbReference>
<organism evidence="7 8">
    <name type="scientific">Pacificimonas flava</name>
    <dbReference type="NCBI Taxonomy" id="1234595"/>
    <lineage>
        <taxon>Bacteria</taxon>
        <taxon>Pseudomonadati</taxon>
        <taxon>Pseudomonadota</taxon>
        <taxon>Alphaproteobacteria</taxon>
        <taxon>Sphingomonadales</taxon>
        <taxon>Sphingosinicellaceae</taxon>
        <taxon>Pacificimonas</taxon>
    </lineage>
</organism>
<dbReference type="InterPro" id="IPR000100">
    <property type="entry name" value="RNase_P"/>
</dbReference>
<keyword evidence="5" id="KW-0378">Hydrolase</keyword>
<accession>M2U495</accession>
<evidence type="ECO:0000256" key="3">
    <source>
        <dbReference type="ARBA" id="ARBA00022722"/>
    </source>
</evidence>
<dbReference type="PATRIC" id="fig|1234595.3.peg.1851"/>
<dbReference type="PANTHER" id="PTHR33992">
    <property type="entry name" value="RIBONUCLEASE P PROTEIN COMPONENT"/>
    <property type="match status" value="1"/>
</dbReference>
<reference evidence="7 8" key="1">
    <citation type="journal article" date="2013" name="Genome Announc.">
        <title>Draft Genome Sequence of Strain JLT2015T, Belonging to the Family Sphingomonadaceae of the Alphaproteobacteria.</title>
        <authorList>
            <person name="Tang K."/>
            <person name="Liu K."/>
            <person name="Li S."/>
            <person name="Jiao N."/>
        </authorList>
    </citation>
    <scope>NUCLEOTIDE SEQUENCE [LARGE SCALE GENOMIC DNA]</scope>
    <source>
        <strain evidence="7 8">JLT2015</strain>
    </source>
</reference>
<dbReference type="PANTHER" id="PTHR33992:SF1">
    <property type="entry name" value="RIBONUCLEASE P PROTEIN COMPONENT"/>
    <property type="match status" value="1"/>
</dbReference>
<dbReference type="GO" id="GO:0042781">
    <property type="term" value="F:3'-tRNA processing endoribonuclease activity"/>
    <property type="evidence" value="ECO:0007669"/>
    <property type="project" value="TreeGrafter"/>
</dbReference>
<dbReference type="GO" id="GO:0030677">
    <property type="term" value="C:ribonuclease P complex"/>
    <property type="evidence" value="ECO:0007669"/>
    <property type="project" value="TreeGrafter"/>
</dbReference>
<dbReference type="GO" id="GO:0004526">
    <property type="term" value="F:ribonuclease P activity"/>
    <property type="evidence" value="ECO:0007669"/>
    <property type="project" value="InterPro"/>
</dbReference>
<keyword evidence="2" id="KW-0819">tRNA processing</keyword>
<dbReference type="InterPro" id="IPR014721">
    <property type="entry name" value="Ribsml_uS5_D2-typ_fold_subgr"/>
</dbReference>
<evidence type="ECO:0000313" key="8">
    <source>
        <dbReference type="Proteomes" id="UP000011717"/>
    </source>
</evidence>
<proteinExistence type="predicted"/>
<dbReference type="Proteomes" id="UP000011717">
    <property type="component" value="Unassembled WGS sequence"/>
</dbReference>
<dbReference type="SUPFAM" id="SSF54211">
    <property type="entry name" value="Ribosomal protein S5 domain 2-like"/>
    <property type="match status" value="1"/>
</dbReference>
<comment type="function">
    <text evidence="1">RNaseP catalyzes the removal of the 5'-leader sequence from pre-tRNA to produce the mature 5'-terminus. It can also cleave other RNA substrates such as 4.5S RNA. The protein component plays an auxiliary but essential role in vivo by binding to the 5'-leader sequence and broadening the substrate specificity of the ribozyme.</text>
</comment>
<keyword evidence="3" id="KW-0540">Nuclease</keyword>
<evidence type="ECO:0000256" key="6">
    <source>
        <dbReference type="ARBA" id="ARBA00022884"/>
    </source>
</evidence>
<evidence type="ECO:0000256" key="2">
    <source>
        <dbReference type="ARBA" id="ARBA00022694"/>
    </source>
</evidence>
<gene>
    <name evidence="7" type="ORF">C725_1848</name>
</gene>
<dbReference type="AlphaFoldDB" id="M2U495"/>
<dbReference type="PROSITE" id="PS00648">
    <property type="entry name" value="RIBONUCLEASE_P"/>
    <property type="match status" value="1"/>
</dbReference>
<dbReference type="Gene3D" id="3.30.230.10">
    <property type="match status" value="1"/>
</dbReference>
<keyword evidence="4" id="KW-0255">Endonuclease</keyword>
<dbReference type="EMBL" id="AMRV01000005">
    <property type="protein sequence ID" value="EMD82808.1"/>
    <property type="molecule type" value="Genomic_DNA"/>
</dbReference>
<evidence type="ECO:0000256" key="4">
    <source>
        <dbReference type="ARBA" id="ARBA00022759"/>
    </source>
</evidence>
<evidence type="ECO:0000313" key="7">
    <source>
        <dbReference type="EMBL" id="EMD82808.1"/>
    </source>
</evidence>
<keyword evidence="8" id="KW-1185">Reference proteome</keyword>
<evidence type="ECO:0000256" key="1">
    <source>
        <dbReference type="ARBA" id="ARBA00002663"/>
    </source>
</evidence>
<comment type="caution">
    <text evidence="7">The sequence shown here is derived from an EMBL/GenBank/DDBJ whole genome shotgun (WGS) entry which is preliminary data.</text>
</comment>
<evidence type="ECO:0000256" key="5">
    <source>
        <dbReference type="ARBA" id="ARBA00022801"/>
    </source>
</evidence>
<dbReference type="InterPro" id="IPR020568">
    <property type="entry name" value="Ribosomal_Su5_D2-typ_SF"/>
</dbReference>
<keyword evidence="6" id="KW-0694">RNA-binding</keyword>
<dbReference type="GO" id="GO:0000049">
    <property type="term" value="F:tRNA binding"/>
    <property type="evidence" value="ECO:0007669"/>
    <property type="project" value="InterPro"/>
</dbReference>
<sequence>MTKKIGGAVVRNRLKRRLRALAAEVVPARAPAGSDIVLIGRGGGLTANFSVLRQDLEKAFGRAARRRGAAPQR</sequence>
<name>M2U495_9SPHN</name>
<protein>
    <submittedName>
        <fullName evidence="7">Ribonuclease P protein component</fullName>
    </submittedName>
</protein>